<dbReference type="Gene3D" id="1.10.510.10">
    <property type="entry name" value="Transferase(Phosphotransferase) domain 1"/>
    <property type="match status" value="1"/>
</dbReference>
<dbReference type="PANTHER" id="PTHR24348:SF22">
    <property type="entry name" value="NON-SPECIFIC SERINE_THREONINE PROTEIN KINASE"/>
    <property type="match status" value="1"/>
</dbReference>
<feature type="domain" description="Protein kinase" evidence="7">
    <location>
        <begin position="2"/>
        <end position="314"/>
    </location>
</feature>
<proteinExistence type="predicted"/>
<dbReference type="EC" id="2.7.11.1" evidence="1"/>
<dbReference type="Pfam" id="PF00069">
    <property type="entry name" value="Pkinase"/>
    <property type="match status" value="1"/>
</dbReference>
<dbReference type="GO" id="GO:0061709">
    <property type="term" value="P:reticulophagy"/>
    <property type="evidence" value="ECO:0007669"/>
    <property type="project" value="TreeGrafter"/>
</dbReference>
<dbReference type="GO" id="GO:0000045">
    <property type="term" value="P:autophagosome assembly"/>
    <property type="evidence" value="ECO:0007669"/>
    <property type="project" value="TreeGrafter"/>
</dbReference>
<evidence type="ECO:0000256" key="5">
    <source>
        <dbReference type="ARBA" id="ARBA00022840"/>
    </source>
</evidence>
<keyword evidence="2" id="KW-0808">Transferase</keyword>
<dbReference type="AlphaFoldDB" id="A0A1G4IQG7"/>
<evidence type="ECO:0000256" key="4">
    <source>
        <dbReference type="ARBA" id="ARBA00022777"/>
    </source>
</evidence>
<evidence type="ECO:0000256" key="3">
    <source>
        <dbReference type="ARBA" id="ARBA00022741"/>
    </source>
</evidence>
<dbReference type="GO" id="GO:0010506">
    <property type="term" value="P:regulation of autophagy"/>
    <property type="evidence" value="ECO:0007669"/>
    <property type="project" value="InterPro"/>
</dbReference>
<keyword evidence="5" id="KW-0067">ATP-binding</keyword>
<dbReference type="InterPro" id="IPR000719">
    <property type="entry name" value="Prot_kinase_dom"/>
</dbReference>
<dbReference type="PANTHER" id="PTHR24348">
    <property type="entry name" value="SERINE/THREONINE-PROTEIN KINASE UNC-51-RELATED"/>
    <property type="match status" value="1"/>
</dbReference>
<sequence length="407" mass="44660">MYTQLSKIQSGTFSTVYRAYDSKYQQEVALKIVEKPTQLAKAKKLAHLVAGEYDILTGLGTGHPNICALLDFHERDTCYVFVMEFAARGDLYEVIRSWKTRSEPRVQVDITRLLPQLCSAIDYAHSRGIAHRDIKPENILLDGQGNVKLADWGLSCRSRISHDSHIGTEKYLAPEAYGKPYDTFLADYWSLGITLLFVMFGACPFKSADVSKYLQNPNFAQFVADPQRFTSEYYFKPLHAGRDTVATKRHTSHRRTVSDDGPAEWLCLPQIGRPTLSREQILVLFTTNVVAHLLLVNPAARSMRAFLIRMSSLLVPANTCYSCDADNQPAAKLPTPSFENMSSEFYFPGLVSNPGTVLPMAAKDKGGYQSGGSTSSATTGANSSSSASTSSGSVATSQGSDSKNSGS</sequence>
<dbReference type="OrthoDB" id="4062651at2759"/>
<feature type="region of interest" description="Disordered" evidence="6">
    <location>
        <begin position="361"/>
        <end position="407"/>
    </location>
</feature>
<dbReference type="GO" id="GO:0034727">
    <property type="term" value="P:piecemeal microautophagy of the nucleus"/>
    <property type="evidence" value="ECO:0007669"/>
    <property type="project" value="TreeGrafter"/>
</dbReference>
<keyword evidence="3" id="KW-0547">Nucleotide-binding</keyword>
<dbReference type="EMBL" id="LT598483">
    <property type="protein sequence ID" value="SCU79018.1"/>
    <property type="molecule type" value="Genomic_DNA"/>
</dbReference>
<dbReference type="InterPro" id="IPR008271">
    <property type="entry name" value="Ser/Thr_kinase_AS"/>
</dbReference>
<gene>
    <name evidence="8" type="ORF">LAME_0A06854G</name>
</gene>
<dbReference type="InterPro" id="IPR011009">
    <property type="entry name" value="Kinase-like_dom_sf"/>
</dbReference>
<dbReference type="Proteomes" id="UP000191144">
    <property type="component" value="Chromosome A"/>
</dbReference>
<evidence type="ECO:0000313" key="9">
    <source>
        <dbReference type="Proteomes" id="UP000191144"/>
    </source>
</evidence>
<name>A0A1G4IQG7_9SACH</name>
<feature type="compositionally biased region" description="Low complexity" evidence="6">
    <location>
        <begin position="371"/>
        <end position="407"/>
    </location>
</feature>
<evidence type="ECO:0000256" key="1">
    <source>
        <dbReference type="ARBA" id="ARBA00012513"/>
    </source>
</evidence>
<organism evidence="8 9">
    <name type="scientific">Lachancea meyersii CBS 8951</name>
    <dbReference type="NCBI Taxonomy" id="1266667"/>
    <lineage>
        <taxon>Eukaryota</taxon>
        <taxon>Fungi</taxon>
        <taxon>Dikarya</taxon>
        <taxon>Ascomycota</taxon>
        <taxon>Saccharomycotina</taxon>
        <taxon>Saccharomycetes</taxon>
        <taxon>Saccharomycetales</taxon>
        <taxon>Saccharomycetaceae</taxon>
        <taxon>Lachancea</taxon>
    </lineage>
</organism>
<dbReference type="GO" id="GO:0005776">
    <property type="term" value="C:autophagosome"/>
    <property type="evidence" value="ECO:0007669"/>
    <property type="project" value="TreeGrafter"/>
</dbReference>
<dbReference type="PROSITE" id="PS50011">
    <property type="entry name" value="PROTEIN_KINASE_DOM"/>
    <property type="match status" value="1"/>
</dbReference>
<accession>A0A1G4IQG7</accession>
<reference evidence="9" key="1">
    <citation type="submission" date="2016-03" db="EMBL/GenBank/DDBJ databases">
        <authorList>
            <person name="Devillers Hugo."/>
        </authorList>
    </citation>
    <scope>NUCLEOTIDE SEQUENCE [LARGE SCALE GENOMIC DNA]</scope>
</reference>
<dbReference type="InterPro" id="IPR045269">
    <property type="entry name" value="Atg1-like"/>
</dbReference>
<dbReference type="GO" id="GO:0000422">
    <property type="term" value="P:autophagy of mitochondrion"/>
    <property type="evidence" value="ECO:0007669"/>
    <property type="project" value="TreeGrafter"/>
</dbReference>
<evidence type="ECO:0000313" key="8">
    <source>
        <dbReference type="EMBL" id="SCU79018.1"/>
    </source>
</evidence>
<dbReference type="GO" id="GO:0005829">
    <property type="term" value="C:cytosol"/>
    <property type="evidence" value="ECO:0007669"/>
    <property type="project" value="TreeGrafter"/>
</dbReference>
<dbReference type="SUPFAM" id="SSF56112">
    <property type="entry name" value="Protein kinase-like (PK-like)"/>
    <property type="match status" value="1"/>
</dbReference>
<dbReference type="GO" id="GO:0005524">
    <property type="term" value="F:ATP binding"/>
    <property type="evidence" value="ECO:0007669"/>
    <property type="project" value="UniProtKB-KW"/>
</dbReference>
<keyword evidence="4" id="KW-0418">Kinase</keyword>
<protein>
    <recommendedName>
        <fullName evidence="1">non-specific serine/threonine protein kinase</fullName>
        <ecNumber evidence="1">2.7.11.1</ecNumber>
    </recommendedName>
</protein>
<keyword evidence="9" id="KW-1185">Reference proteome</keyword>
<evidence type="ECO:0000256" key="2">
    <source>
        <dbReference type="ARBA" id="ARBA00022679"/>
    </source>
</evidence>
<dbReference type="GO" id="GO:0004674">
    <property type="term" value="F:protein serine/threonine kinase activity"/>
    <property type="evidence" value="ECO:0007669"/>
    <property type="project" value="UniProtKB-EC"/>
</dbReference>
<dbReference type="SMART" id="SM00220">
    <property type="entry name" value="S_TKc"/>
    <property type="match status" value="1"/>
</dbReference>
<evidence type="ECO:0000259" key="7">
    <source>
        <dbReference type="PROSITE" id="PS50011"/>
    </source>
</evidence>
<dbReference type="GO" id="GO:0034045">
    <property type="term" value="C:phagophore assembly site membrane"/>
    <property type="evidence" value="ECO:0007669"/>
    <property type="project" value="TreeGrafter"/>
</dbReference>
<dbReference type="GO" id="GO:0042594">
    <property type="term" value="P:response to starvation"/>
    <property type="evidence" value="ECO:0007669"/>
    <property type="project" value="TreeGrafter"/>
</dbReference>
<dbReference type="PROSITE" id="PS00108">
    <property type="entry name" value="PROTEIN_KINASE_ST"/>
    <property type="match status" value="1"/>
</dbReference>
<evidence type="ECO:0000256" key="6">
    <source>
        <dbReference type="SAM" id="MobiDB-lite"/>
    </source>
</evidence>